<dbReference type="PANTHER" id="PTHR31900">
    <property type="entry name" value="F-BOX/RNI SUPERFAMILY PROTEIN-RELATED"/>
    <property type="match status" value="1"/>
</dbReference>
<dbReference type="SUPFAM" id="SSF81383">
    <property type="entry name" value="F-box domain"/>
    <property type="match status" value="1"/>
</dbReference>
<gene>
    <name evidence="2" type="ORF">V5N11_018257</name>
</gene>
<dbReference type="Gene3D" id="3.80.10.10">
    <property type="entry name" value="Ribonuclease Inhibitor"/>
    <property type="match status" value="1"/>
</dbReference>
<accession>A0ABD1AHW4</accession>
<sequence>MDIISGLFDELLIKILLLVPTKVAVSTSILSKRWEYLWMWLPKLEYSNRDSSSAQWKRLRYFLDKNLPLHRAHVIESFRLDLTCAKFKTENVKFWVVLAVSRCVRELEIMYSSNPSKPKILPSNLYTCKSLLTLKLDGEILLDVPRMVFLPSLKTLQLRSVSYLNEESLQRLLSNCPVLEDLLVDLPENGTMGKLTVVFPSLQSLSLFIPYDYSIDEIVIQTPSLKYFKLKDHKCESHYCLIENMPNMIEAYVDVEFPNINSLIGSITSVKRLEICSVHVYDEGFVFNQLEHLEVCRSCNKKCSPNLLVRLLKDSPNLQVLDLFVMKYHQHIDYMEYWNQPSTVPECMSSLQTFNWIEYSGEPEERDVAVYILENALHLKTATIEHFERYVPKLEVIKELARSSRASSKCKLMFH</sequence>
<protein>
    <submittedName>
        <fullName evidence="2">FBD-associated F-box protein</fullName>
    </submittedName>
</protein>
<dbReference type="Pfam" id="PF08387">
    <property type="entry name" value="FBD"/>
    <property type="match status" value="1"/>
</dbReference>
<dbReference type="InterPro" id="IPR050232">
    <property type="entry name" value="FBL13/AtMIF1-like"/>
</dbReference>
<proteinExistence type="predicted"/>
<dbReference type="InterPro" id="IPR055411">
    <property type="entry name" value="LRR_FXL15/At3g58940/PEG3-like"/>
</dbReference>
<evidence type="ECO:0000313" key="3">
    <source>
        <dbReference type="Proteomes" id="UP001558713"/>
    </source>
</evidence>
<dbReference type="PANTHER" id="PTHR31900:SF28">
    <property type="entry name" value="FBD DOMAIN-CONTAINING PROTEIN"/>
    <property type="match status" value="1"/>
</dbReference>
<evidence type="ECO:0000313" key="2">
    <source>
        <dbReference type="EMBL" id="KAL1206209.1"/>
    </source>
</evidence>
<organism evidence="2 3">
    <name type="scientific">Cardamine amara subsp. amara</name>
    <dbReference type="NCBI Taxonomy" id="228776"/>
    <lineage>
        <taxon>Eukaryota</taxon>
        <taxon>Viridiplantae</taxon>
        <taxon>Streptophyta</taxon>
        <taxon>Embryophyta</taxon>
        <taxon>Tracheophyta</taxon>
        <taxon>Spermatophyta</taxon>
        <taxon>Magnoliopsida</taxon>
        <taxon>eudicotyledons</taxon>
        <taxon>Gunneridae</taxon>
        <taxon>Pentapetalae</taxon>
        <taxon>rosids</taxon>
        <taxon>malvids</taxon>
        <taxon>Brassicales</taxon>
        <taxon>Brassicaceae</taxon>
        <taxon>Cardamineae</taxon>
        <taxon>Cardamine</taxon>
    </lineage>
</organism>
<dbReference type="SMART" id="SM00579">
    <property type="entry name" value="FBD"/>
    <property type="match status" value="1"/>
</dbReference>
<name>A0ABD1AHW4_CARAN</name>
<comment type="caution">
    <text evidence="2">The sequence shown here is derived from an EMBL/GenBank/DDBJ whole genome shotgun (WGS) entry which is preliminary data.</text>
</comment>
<dbReference type="Pfam" id="PF24758">
    <property type="entry name" value="LRR_At5g56370"/>
    <property type="match status" value="1"/>
</dbReference>
<keyword evidence="3" id="KW-1185">Reference proteome</keyword>
<dbReference type="InterPro" id="IPR053781">
    <property type="entry name" value="F-box_AtFBL13-like"/>
</dbReference>
<dbReference type="EMBL" id="JBANAX010000506">
    <property type="protein sequence ID" value="KAL1206209.1"/>
    <property type="molecule type" value="Genomic_DNA"/>
</dbReference>
<dbReference type="SUPFAM" id="SSF52047">
    <property type="entry name" value="RNI-like"/>
    <property type="match status" value="1"/>
</dbReference>
<evidence type="ECO:0000259" key="1">
    <source>
        <dbReference type="SMART" id="SM00579"/>
    </source>
</evidence>
<dbReference type="InterPro" id="IPR006566">
    <property type="entry name" value="FBD"/>
</dbReference>
<dbReference type="CDD" id="cd22160">
    <property type="entry name" value="F-box_AtFBL13-like"/>
    <property type="match status" value="1"/>
</dbReference>
<reference evidence="2 3" key="1">
    <citation type="submission" date="2024-04" db="EMBL/GenBank/DDBJ databases">
        <title>Genome assembly C_amara_ONT_v2.</title>
        <authorList>
            <person name="Yant L."/>
            <person name="Moore C."/>
            <person name="Slenker M."/>
        </authorList>
    </citation>
    <scope>NUCLEOTIDE SEQUENCE [LARGE SCALE GENOMIC DNA]</scope>
    <source>
        <tissue evidence="2">Leaf</tissue>
    </source>
</reference>
<dbReference type="InterPro" id="IPR032675">
    <property type="entry name" value="LRR_dom_sf"/>
</dbReference>
<dbReference type="Proteomes" id="UP001558713">
    <property type="component" value="Unassembled WGS sequence"/>
</dbReference>
<dbReference type="InterPro" id="IPR036047">
    <property type="entry name" value="F-box-like_dom_sf"/>
</dbReference>
<dbReference type="AlphaFoldDB" id="A0ABD1AHW4"/>
<feature type="domain" description="FBD" evidence="1">
    <location>
        <begin position="346"/>
        <end position="415"/>
    </location>
</feature>